<keyword evidence="8" id="KW-0472">Membrane</keyword>
<feature type="coiled-coil region" evidence="10">
    <location>
        <begin position="95"/>
        <end position="158"/>
    </location>
</feature>
<keyword evidence="5" id="KW-0067">ATP-binding</keyword>
<proteinExistence type="predicted"/>
<dbReference type="GO" id="GO:0007005">
    <property type="term" value="P:mitochondrion organization"/>
    <property type="evidence" value="ECO:0007669"/>
    <property type="project" value="TreeGrafter"/>
</dbReference>
<evidence type="ECO:0000256" key="8">
    <source>
        <dbReference type="ARBA" id="ARBA00023136"/>
    </source>
</evidence>
<protein>
    <recommendedName>
        <fullName evidence="12">AAA+ ATPase domain-containing protein</fullName>
    </recommendedName>
</protein>
<sequence length="552" mass="61306">MSGWLGLFGPAKRAPGEALLKSAKEAEPGSYSGSGFDPTGLERAAKAAREIDVSEHASLAFDVIQQQEVTKQLEHASRSAAYEMQARQYELGRLAEEATEARKTLEAQTEHANRQAKYQDDLERHRYASQIQAQREVREAELRRLEESAKRQEELRRKTIVYEAELREKTELARAKAEADAKARTDRENHDLSLELMREEMREKRETLLASMRLGFSMAGGAARDFLNNPSQMMSAVGVCSAIALGIFGARSAAGVAARYVEARLGKPSLVRETSRATPFARKDAPASALEGVVLAPSLERRLEGIAVATKNTKANRAPFRHLLLHGPPGTGKTLFAKKLALSSGLDYAILTGGDVAPLGRDAVTEIHKLFDWARTSHRGLLLFIDEADAFLRRRTTEAMSEDLRNAFNAFLYRTGDVSTDYMLVYASNAPEQFDWAINDRIDEIIEFHLPTSDERDRMLRLYLDAYFGDPKSGATVKLDSIGEDQLKAAVEATEGFSGREIAKLVIAWQSAAHRTEGALFTPDTMRQVLTAHVAQRQQKSRWISDKQSAPL</sequence>
<dbReference type="Pfam" id="PF00004">
    <property type="entry name" value="AAA"/>
    <property type="match status" value="1"/>
</dbReference>
<feature type="domain" description="AAA+ ATPase" evidence="12">
    <location>
        <begin position="319"/>
        <end position="452"/>
    </location>
</feature>
<dbReference type="AlphaFoldDB" id="A0AAD7UP22"/>
<accession>A0AAD7UP22</accession>
<dbReference type="InterPro" id="IPR003593">
    <property type="entry name" value="AAA+_ATPase"/>
</dbReference>
<keyword evidence="3" id="KW-0547">Nucleotide-binding</keyword>
<evidence type="ECO:0000259" key="12">
    <source>
        <dbReference type="SMART" id="SM00382"/>
    </source>
</evidence>
<dbReference type="InterPro" id="IPR021911">
    <property type="entry name" value="ATAD3_N"/>
</dbReference>
<dbReference type="InterPro" id="IPR027417">
    <property type="entry name" value="P-loop_NTPase"/>
</dbReference>
<dbReference type="GO" id="GO:0016887">
    <property type="term" value="F:ATP hydrolysis activity"/>
    <property type="evidence" value="ECO:0007669"/>
    <property type="project" value="InterPro"/>
</dbReference>
<evidence type="ECO:0000256" key="1">
    <source>
        <dbReference type="ARBA" id="ARBA00004273"/>
    </source>
</evidence>
<name>A0AAD7UP22_9STRA</name>
<gene>
    <name evidence="13" type="ORF">CTAYLR_001180</name>
</gene>
<evidence type="ECO:0000313" key="14">
    <source>
        <dbReference type="Proteomes" id="UP001230188"/>
    </source>
</evidence>
<keyword evidence="9" id="KW-1135">Mitochondrion nucleoid</keyword>
<dbReference type="GO" id="GO:0005524">
    <property type="term" value="F:ATP binding"/>
    <property type="evidence" value="ECO:0007669"/>
    <property type="project" value="UniProtKB-KW"/>
</dbReference>
<evidence type="ECO:0000256" key="2">
    <source>
        <dbReference type="ARBA" id="ARBA00004436"/>
    </source>
</evidence>
<evidence type="ECO:0000256" key="11">
    <source>
        <dbReference type="SAM" id="MobiDB-lite"/>
    </source>
</evidence>
<dbReference type="GO" id="GO:0005743">
    <property type="term" value="C:mitochondrial inner membrane"/>
    <property type="evidence" value="ECO:0007669"/>
    <property type="project" value="UniProtKB-SubCell"/>
</dbReference>
<reference evidence="13" key="1">
    <citation type="submission" date="2023-01" db="EMBL/GenBank/DDBJ databases">
        <title>Metagenome sequencing of chrysophaentin producing Chrysophaeum taylorii.</title>
        <authorList>
            <person name="Davison J."/>
            <person name="Bewley C."/>
        </authorList>
    </citation>
    <scope>NUCLEOTIDE SEQUENCE</scope>
    <source>
        <strain evidence="13">NIES-1699</strain>
    </source>
</reference>
<dbReference type="Proteomes" id="UP001230188">
    <property type="component" value="Unassembled WGS sequence"/>
</dbReference>
<keyword evidence="4" id="KW-0999">Mitochondrion inner membrane</keyword>
<evidence type="ECO:0000256" key="3">
    <source>
        <dbReference type="ARBA" id="ARBA00022741"/>
    </source>
</evidence>
<dbReference type="InterPro" id="IPR003959">
    <property type="entry name" value="ATPase_AAA_core"/>
</dbReference>
<dbReference type="Gene3D" id="3.40.50.300">
    <property type="entry name" value="P-loop containing nucleotide triphosphate hydrolases"/>
    <property type="match status" value="1"/>
</dbReference>
<keyword evidence="7" id="KW-0496">Mitochondrion</keyword>
<dbReference type="GO" id="GO:0042645">
    <property type="term" value="C:mitochondrial nucleoid"/>
    <property type="evidence" value="ECO:0007669"/>
    <property type="project" value="UniProtKB-SubCell"/>
</dbReference>
<dbReference type="SMART" id="SM00382">
    <property type="entry name" value="AAA"/>
    <property type="match status" value="1"/>
</dbReference>
<comment type="subcellular location">
    <subcellularLocation>
        <location evidence="1">Mitochondrion inner membrane</location>
    </subcellularLocation>
    <subcellularLocation>
        <location evidence="2">Mitochondrion matrix</location>
        <location evidence="2">Mitochondrion nucleoid</location>
    </subcellularLocation>
</comment>
<evidence type="ECO:0000256" key="10">
    <source>
        <dbReference type="SAM" id="Coils"/>
    </source>
</evidence>
<comment type="caution">
    <text evidence="13">The sequence shown here is derived from an EMBL/GenBank/DDBJ whole genome shotgun (WGS) entry which is preliminary data.</text>
</comment>
<evidence type="ECO:0000313" key="13">
    <source>
        <dbReference type="EMBL" id="KAJ8614241.1"/>
    </source>
</evidence>
<dbReference type="GO" id="GO:0008270">
    <property type="term" value="F:zinc ion binding"/>
    <property type="evidence" value="ECO:0007669"/>
    <property type="project" value="TreeGrafter"/>
</dbReference>
<organism evidence="13 14">
    <name type="scientific">Chrysophaeum taylorii</name>
    <dbReference type="NCBI Taxonomy" id="2483200"/>
    <lineage>
        <taxon>Eukaryota</taxon>
        <taxon>Sar</taxon>
        <taxon>Stramenopiles</taxon>
        <taxon>Ochrophyta</taxon>
        <taxon>Pelagophyceae</taxon>
        <taxon>Pelagomonadales</taxon>
        <taxon>Pelagomonadaceae</taxon>
        <taxon>Chrysophaeum</taxon>
    </lineage>
</organism>
<dbReference type="Pfam" id="PF12037">
    <property type="entry name" value="ATAD3_N"/>
    <property type="match status" value="1"/>
</dbReference>
<evidence type="ECO:0000256" key="9">
    <source>
        <dbReference type="ARBA" id="ARBA00023271"/>
    </source>
</evidence>
<evidence type="ECO:0000256" key="6">
    <source>
        <dbReference type="ARBA" id="ARBA00023054"/>
    </source>
</evidence>
<keyword evidence="6 10" id="KW-0175">Coiled coil</keyword>
<dbReference type="SUPFAM" id="SSF52540">
    <property type="entry name" value="P-loop containing nucleoside triphosphate hydrolases"/>
    <property type="match status" value="1"/>
</dbReference>
<dbReference type="FunFam" id="3.40.50.300:FF:001717">
    <property type="entry name" value="ATPase family AAA domain-containing protein"/>
    <property type="match status" value="1"/>
</dbReference>
<feature type="region of interest" description="Disordered" evidence="11">
    <location>
        <begin position="19"/>
        <end position="38"/>
    </location>
</feature>
<evidence type="ECO:0000256" key="7">
    <source>
        <dbReference type="ARBA" id="ARBA00023128"/>
    </source>
</evidence>
<dbReference type="EMBL" id="JAQMWT010000009">
    <property type="protein sequence ID" value="KAJ8614241.1"/>
    <property type="molecule type" value="Genomic_DNA"/>
</dbReference>
<keyword evidence="14" id="KW-1185">Reference proteome</keyword>
<dbReference type="PANTHER" id="PTHR23075:SF0">
    <property type="entry name" value="ATPASE FAMILY AAA DOMAIN-CONTAINING PROTEIN 3"/>
    <property type="match status" value="1"/>
</dbReference>
<dbReference type="PANTHER" id="PTHR23075">
    <property type="entry name" value="PUTATIVE ATP-ASE"/>
    <property type="match status" value="1"/>
</dbReference>
<evidence type="ECO:0000256" key="4">
    <source>
        <dbReference type="ARBA" id="ARBA00022792"/>
    </source>
</evidence>
<evidence type="ECO:0000256" key="5">
    <source>
        <dbReference type="ARBA" id="ARBA00022840"/>
    </source>
</evidence>